<feature type="modified residue" description="Phosphohistidine" evidence="1">
    <location>
        <position position="53"/>
    </location>
</feature>
<dbReference type="AlphaFoldDB" id="A0A7C9IY39"/>
<keyword evidence="1" id="KW-0597">Phosphoprotein</keyword>
<dbReference type="Proteomes" id="UP000482487">
    <property type="component" value="Unassembled WGS sequence"/>
</dbReference>
<keyword evidence="4" id="KW-1185">Reference proteome</keyword>
<accession>A0A7C9IY39</accession>
<name>A0A7C9IY39_9BACT</name>
<dbReference type="PROSITE" id="PS50894">
    <property type="entry name" value="HPT"/>
    <property type="match status" value="1"/>
</dbReference>
<comment type="caution">
    <text evidence="3">The sequence shown here is derived from an EMBL/GenBank/DDBJ whole genome shotgun (WGS) entry which is preliminary data.</text>
</comment>
<dbReference type="GO" id="GO:0004672">
    <property type="term" value="F:protein kinase activity"/>
    <property type="evidence" value="ECO:0007669"/>
    <property type="project" value="UniProtKB-ARBA"/>
</dbReference>
<proteinExistence type="predicted"/>
<dbReference type="SUPFAM" id="SSF47226">
    <property type="entry name" value="Histidine-containing phosphotransfer domain, HPT domain"/>
    <property type="match status" value="1"/>
</dbReference>
<dbReference type="GO" id="GO:0000160">
    <property type="term" value="P:phosphorelay signal transduction system"/>
    <property type="evidence" value="ECO:0007669"/>
    <property type="project" value="InterPro"/>
</dbReference>
<feature type="domain" description="HPt" evidence="2">
    <location>
        <begin position="14"/>
        <end position="107"/>
    </location>
</feature>
<dbReference type="RefSeq" id="WP_160962925.1">
    <property type="nucleotide sequence ID" value="NZ_WVUD01000039.1"/>
</dbReference>
<evidence type="ECO:0000256" key="1">
    <source>
        <dbReference type="PROSITE-ProRule" id="PRU00110"/>
    </source>
</evidence>
<gene>
    <name evidence="3" type="ORF">GTA51_16330</name>
</gene>
<evidence type="ECO:0000313" key="3">
    <source>
        <dbReference type="EMBL" id="MYL84682.1"/>
    </source>
</evidence>
<dbReference type="EMBL" id="WVUD01000039">
    <property type="protein sequence ID" value="MYL84682.1"/>
    <property type="molecule type" value="Genomic_DNA"/>
</dbReference>
<dbReference type="OrthoDB" id="5459699at2"/>
<dbReference type="InterPro" id="IPR036641">
    <property type="entry name" value="HPT_dom_sf"/>
</dbReference>
<dbReference type="InterPro" id="IPR008207">
    <property type="entry name" value="Sig_transdc_His_kin_Hpt_dom"/>
</dbReference>
<reference evidence="3 4" key="1">
    <citation type="submission" date="2020-01" db="EMBL/GenBank/DDBJ databases">
        <title>Genome sequence of Desulfovibrio aerotolerans DSM 16695(T).</title>
        <authorList>
            <person name="Karnachuk O."/>
            <person name="Avakyan M."/>
            <person name="Mardanov A."/>
            <person name="Kadnikov V."/>
            <person name="Ravin N."/>
        </authorList>
    </citation>
    <scope>NUCLEOTIDE SEQUENCE [LARGE SCALE GENOMIC DNA]</scope>
    <source>
        <strain evidence="3 4">DSM 16695</strain>
    </source>
</reference>
<sequence>MPQCPDQSRLVAHVSQTLEPIFAQFLALQSRQRHNLGQAIAAGDAQTAHRLAHSLKGATATYELPAAAAIAREIETAVLQNDMPLAASHLKTLAAYFDTLAVVFIAAPALPPE</sequence>
<dbReference type="Gene3D" id="1.20.120.160">
    <property type="entry name" value="HPT domain"/>
    <property type="match status" value="1"/>
</dbReference>
<protein>
    <submittedName>
        <fullName evidence="3">Hpt domain-containing protein</fullName>
    </submittedName>
</protein>
<dbReference type="Pfam" id="PF01627">
    <property type="entry name" value="Hpt"/>
    <property type="match status" value="1"/>
</dbReference>
<organism evidence="3 4">
    <name type="scientific">Solidesulfovibrio aerotolerans</name>
    <dbReference type="NCBI Taxonomy" id="295255"/>
    <lineage>
        <taxon>Bacteria</taxon>
        <taxon>Pseudomonadati</taxon>
        <taxon>Thermodesulfobacteriota</taxon>
        <taxon>Desulfovibrionia</taxon>
        <taxon>Desulfovibrionales</taxon>
        <taxon>Desulfovibrionaceae</taxon>
        <taxon>Solidesulfovibrio</taxon>
    </lineage>
</organism>
<evidence type="ECO:0000259" key="2">
    <source>
        <dbReference type="PROSITE" id="PS50894"/>
    </source>
</evidence>
<evidence type="ECO:0000313" key="4">
    <source>
        <dbReference type="Proteomes" id="UP000482487"/>
    </source>
</evidence>